<accession>A0A9Q1K599</accession>
<dbReference type="Proteomes" id="UP001153076">
    <property type="component" value="Unassembled WGS sequence"/>
</dbReference>
<dbReference type="InterPro" id="IPR012334">
    <property type="entry name" value="Pectin_lyas_fold"/>
</dbReference>
<dbReference type="InterPro" id="IPR011050">
    <property type="entry name" value="Pectin_lyase_fold/virulence"/>
</dbReference>
<dbReference type="SUPFAM" id="SSF51126">
    <property type="entry name" value="Pectin lyase-like"/>
    <property type="match status" value="1"/>
</dbReference>
<evidence type="ECO:0000256" key="4">
    <source>
        <dbReference type="ARBA" id="ARBA00022525"/>
    </source>
</evidence>
<comment type="similarity">
    <text evidence="2 8">Belongs to the glycosyl hydrolase 28 family.</text>
</comment>
<evidence type="ECO:0000313" key="11">
    <source>
        <dbReference type="Proteomes" id="UP001153076"/>
    </source>
</evidence>
<evidence type="ECO:0000256" key="9">
    <source>
        <dbReference type="SAM" id="MobiDB-lite"/>
    </source>
</evidence>
<dbReference type="GO" id="GO:0005975">
    <property type="term" value="P:carbohydrate metabolic process"/>
    <property type="evidence" value="ECO:0007669"/>
    <property type="project" value="InterPro"/>
</dbReference>
<dbReference type="GO" id="GO:0071555">
    <property type="term" value="P:cell wall organization"/>
    <property type="evidence" value="ECO:0007669"/>
    <property type="project" value="UniProtKB-KW"/>
</dbReference>
<dbReference type="InterPro" id="IPR000743">
    <property type="entry name" value="Glyco_hydro_28"/>
</dbReference>
<keyword evidence="5 8" id="KW-0378">Hydrolase</keyword>
<keyword evidence="7" id="KW-0961">Cell wall biogenesis/degradation</keyword>
<evidence type="ECO:0000256" key="1">
    <source>
        <dbReference type="ARBA" id="ARBA00004191"/>
    </source>
</evidence>
<evidence type="ECO:0000313" key="10">
    <source>
        <dbReference type="EMBL" id="KAJ8436675.1"/>
    </source>
</evidence>
<feature type="compositionally biased region" description="Polar residues" evidence="9">
    <location>
        <begin position="37"/>
        <end position="65"/>
    </location>
</feature>
<evidence type="ECO:0000256" key="7">
    <source>
        <dbReference type="ARBA" id="ARBA00023316"/>
    </source>
</evidence>
<dbReference type="GO" id="GO:0004650">
    <property type="term" value="F:polygalacturonase activity"/>
    <property type="evidence" value="ECO:0007669"/>
    <property type="project" value="InterPro"/>
</dbReference>
<gene>
    <name evidence="10" type="ORF">Cgig2_006385</name>
</gene>
<evidence type="ECO:0000256" key="3">
    <source>
        <dbReference type="ARBA" id="ARBA00022512"/>
    </source>
</evidence>
<reference evidence="10" key="1">
    <citation type="submission" date="2022-04" db="EMBL/GenBank/DDBJ databases">
        <title>Carnegiea gigantea Genome sequencing and assembly v2.</title>
        <authorList>
            <person name="Copetti D."/>
            <person name="Sanderson M.J."/>
            <person name="Burquez A."/>
            <person name="Wojciechowski M.F."/>
        </authorList>
    </citation>
    <scope>NUCLEOTIDE SEQUENCE</scope>
    <source>
        <strain evidence="10">SGP5-SGP5p</strain>
        <tissue evidence="10">Aerial part</tissue>
    </source>
</reference>
<keyword evidence="4" id="KW-0964">Secreted</keyword>
<organism evidence="10 11">
    <name type="scientific">Carnegiea gigantea</name>
    <dbReference type="NCBI Taxonomy" id="171969"/>
    <lineage>
        <taxon>Eukaryota</taxon>
        <taxon>Viridiplantae</taxon>
        <taxon>Streptophyta</taxon>
        <taxon>Embryophyta</taxon>
        <taxon>Tracheophyta</taxon>
        <taxon>Spermatophyta</taxon>
        <taxon>Magnoliopsida</taxon>
        <taxon>eudicotyledons</taxon>
        <taxon>Gunneridae</taxon>
        <taxon>Pentapetalae</taxon>
        <taxon>Caryophyllales</taxon>
        <taxon>Cactineae</taxon>
        <taxon>Cactaceae</taxon>
        <taxon>Cactoideae</taxon>
        <taxon>Echinocereeae</taxon>
        <taxon>Carnegiea</taxon>
    </lineage>
</organism>
<evidence type="ECO:0000256" key="6">
    <source>
        <dbReference type="ARBA" id="ARBA00023295"/>
    </source>
</evidence>
<feature type="region of interest" description="Disordered" evidence="9">
    <location>
        <begin position="1"/>
        <end position="65"/>
    </location>
</feature>
<keyword evidence="11" id="KW-1185">Reference proteome</keyword>
<comment type="subcellular location">
    <subcellularLocation>
        <location evidence="1">Secreted</location>
        <location evidence="1">Cell wall</location>
    </subcellularLocation>
</comment>
<dbReference type="OrthoDB" id="1909044at2759"/>
<proteinExistence type="inferred from homology"/>
<dbReference type="Gene3D" id="2.160.20.10">
    <property type="entry name" value="Single-stranded right-handed beta-helix, Pectin lyase-like"/>
    <property type="match status" value="1"/>
</dbReference>
<protein>
    <recommendedName>
        <fullName evidence="12">Polygalacturonase</fullName>
    </recommendedName>
</protein>
<evidence type="ECO:0008006" key="12">
    <source>
        <dbReference type="Google" id="ProtNLM"/>
    </source>
</evidence>
<keyword evidence="3" id="KW-0134">Cell wall</keyword>
<evidence type="ECO:0000256" key="2">
    <source>
        <dbReference type="ARBA" id="ARBA00008834"/>
    </source>
</evidence>
<dbReference type="AlphaFoldDB" id="A0A9Q1K599"/>
<sequence length="171" mass="17976">MEDEHHPTLCPPNGMPKLGHTNRRGMMPLASRPEAASQPSPVRANTTIRPMDPRSSQSPTSGVSGLTSVNSQLYQIVINGCENVRLQGLRVLVSGINPNTDGIQVQLSRNVMILNSEIGIGDDCASIGAGKTDLSIHNVVCGPGHGISLGKGLDEIGVQNVTVTSVTFTNT</sequence>
<dbReference type="PANTHER" id="PTHR31375">
    <property type="match status" value="1"/>
</dbReference>
<dbReference type="Pfam" id="PF00295">
    <property type="entry name" value="Glyco_hydro_28"/>
    <property type="match status" value="1"/>
</dbReference>
<comment type="caution">
    <text evidence="10">The sequence shown here is derived from an EMBL/GenBank/DDBJ whole genome shotgun (WGS) entry which is preliminary data.</text>
</comment>
<name>A0A9Q1K599_9CARY</name>
<evidence type="ECO:0000256" key="8">
    <source>
        <dbReference type="RuleBase" id="RU361169"/>
    </source>
</evidence>
<evidence type="ECO:0000256" key="5">
    <source>
        <dbReference type="ARBA" id="ARBA00022801"/>
    </source>
</evidence>
<keyword evidence="6 8" id="KW-0326">Glycosidase</keyword>
<dbReference type="EMBL" id="JAKOGI010000335">
    <property type="protein sequence ID" value="KAJ8436675.1"/>
    <property type="molecule type" value="Genomic_DNA"/>
</dbReference>